<evidence type="ECO:0000313" key="2">
    <source>
        <dbReference type="EMBL" id="OAZ44618.1"/>
    </source>
</evidence>
<evidence type="ECO:0000313" key="3">
    <source>
        <dbReference type="Proteomes" id="UP000093918"/>
    </source>
</evidence>
<feature type="region of interest" description="Disordered" evidence="1">
    <location>
        <begin position="1"/>
        <end position="43"/>
    </location>
</feature>
<evidence type="ECO:0000256" key="1">
    <source>
        <dbReference type="SAM" id="MobiDB-lite"/>
    </source>
</evidence>
<feature type="compositionally biased region" description="Polar residues" evidence="1">
    <location>
        <begin position="1"/>
        <end position="15"/>
    </location>
</feature>
<gene>
    <name evidence="2" type="ORF">A9Z40_12065</name>
</gene>
<name>A0ABX2WNF6_9MICO</name>
<organism evidence="2 3">
    <name type="scientific">Microbacterium arborescens</name>
    <dbReference type="NCBI Taxonomy" id="33883"/>
    <lineage>
        <taxon>Bacteria</taxon>
        <taxon>Bacillati</taxon>
        <taxon>Actinomycetota</taxon>
        <taxon>Actinomycetes</taxon>
        <taxon>Micrococcales</taxon>
        <taxon>Microbacteriaceae</taxon>
        <taxon>Microbacterium</taxon>
    </lineage>
</organism>
<keyword evidence="3" id="KW-1185">Reference proteome</keyword>
<reference evidence="3" key="1">
    <citation type="submission" date="2016-06" db="EMBL/GenBank/DDBJ databases">
        <title>Genome sequencing of cellulolytic organisms.</title>
        <authorList>
            <person name="Bohra V."/>
            <person name="Dafale N.A."/>
            <person name="Purohit H.J."/>
        </authorList>
    </citation>
    <scope>NUCLEOTIDE SEQUENCE [LARGE SCALE GENOMIC DNA]</scope>
    <source>
        <strain evidence="3">ND21</strain>
    </source>
</reference>
<protein>
    <submittedName>
        <fullName evidence="2">Uncharacterized protein</fullName>
    </submittedName>
</protein>
<dbReference type="Proteomes" id="UP000093918">
    <property type="component" value="Unassembled WGS sequence"/>
</dbReference>
<feature type="compositionally biased region" description="Basic and acidic residues" evidence="1">
    <location>
        <begin position="22"/>
        <end position="34"/>
    </location>
</feature>
<accession>A0ABX2WNF6</accession>
<sequence>MRSWANSSTNTTSGVFASAGEPRAHVTTEVEKHQVTHGGLGSVGGAGDWRVAVAATHRSGLPGDHRLVHAGRALHDAPIRGNASAGAHHHDIPARISMIQNDCRN</sequence>
<proteinExistence type="predicted"/>
<dbReference type="EMBL" id="LZEM01000004">
    <property type="protein sequence ID" value="OAZ44618.1"/>
    <property type="molecule type" value="Genomic_DNA"/>
</dbReference>
<comment type="caution">
    <text evidence="2">The sequence shown here is derived from an EMBL/GenBank/DDBJ whole genome shotgun (WGS) entry which is preliminary data.</text>
</comment>